<keyword evidence="1" id="KW-1185">Reference proteome</keyword>
<protein>
    <submittedName>
        <fullName evidence="2">Uncharacterized protein</fullName>
    </submittedName>
</protein>
<accession>A0A915KPX7</accession>
<evidence type="ECO:0000313" key="2">
    <source>
        <dbReference type="WBParaSite" id="nRc.2.0.1.t40125-RA"/>
    </source>
</evidence>
<proteinExistence type="predicted"/>
<dbReference type="Proteomes" id="UP000887565">
    <property type="component" value="Unplaced"/>
</dbReference>
<organism evidence="1 2">
    <name type="scientific">Romanomermis culicivorax</name>
    <name type="common">Nematode worm</name>
    <dbReference type="NCBI Taxonomy" id="13658"/>
    <lineage>
        <taxon>Eukaryota</taxon>
        <taxon>Metazoa</taxon>
        <taxon>Ecdysozoa</taxon>
        <taxon>Nematoda</taxon>
        <taxon>Enoplea</taxon>
        <taxon>Dorylaimia</taxon>
        <taxon>Mermithida</taxon>
        <taxon>Mermithoidea</taxon>
        <taxon>Mermithidae</taxon>
        <taxon>Romanomermis</taxon>
    </lineage>
</organism>
<evidence type="ECO:0000313" key="1">
    <source>
        <dbReference type="Proteomes" id="UP000887565"/>
    </source>
</evidence>
<dbReference type="WBParaSite" id="nRc.2.0.1.t40125-RA">
    <property type="protein sequence ID" value="nRc.2.0.1.t40125-RA"/>
    <property type="gene ID" value="nRc.2.0.1.g40125"/>
</dbReference>
<dbReference type="AlphaFoldDB" id="A0A915KPX7"/>
<reference evidence="2" key="1">
    <citation type="submission" date="2022-11" db="UniProtKB">
        <authorList>
            <consortium name="WormBaseParasite"/>
        </authorList>
    </citation>
    <scope>IDENTIFICATION</scope>
</reference>
<name>A0A915KPX7_ROMCU</name>
<sequence length="149" mass="16052">MLTTALVHTLTAEELLDCPTGVDVEPADEEILDMLIFDLNIAKLPPSTDVSALPIPAAPSDLRATATQITDFLKLMLDEISNIAPAPMDESTPIQPTGIDAEMNIATDQTLTYIPKESTIDQSTSMDIVPVEPATTLPPTAPAVHWRIY</sequence>